<feature type="binding site" evidence="6">
    <location>
        <position position="217"/>
    </location>
    <ligand>
        <name>AMP</name>
        <dbReference type="ChEBI" id="CHEBI:456215"/>
    </ligand>
</feature>
<dbReference type="PANTHER" id="PTHR12592">
    <property type="entry name" value="ATP-DEPENDENT (S)-NAD(P)H-HYDRATE DEHYDRATASE FAMILY MEMBER"/>
    <property type="match status" value="1"/>
</dbReference>
<evidence type="ECO:0000313" key="9">
    <source>
        <dbReference type="EMBL" id="QQG35286.1"/>
    </source>
</evidence>
<comment type="catalytic activity">
    <reaction evidence="6">
        <text>(6S)-NADHX + ADP = AMP + phosphate + NADH + H(+)</text>
        <dbReference type="Rhea" id="RHEA:32223"/>
        <dbReference type="ChEBI" id="CHEBI:15378"/>
        <dbReference type="ChEBI" id="CHEBI:43474"/>
        <dbReference type="ChEBI" id="CHEBI:57945"/>
        <dbReference type="ChEBI" id="CHEBI:64074"/>
        <dbReference type="ChEBI" id="CHEBI:456215"/>
        <dbReference type="ChEBI" id="CHEBI:456216"/>
        <dbReference type="EC" id="4.2.1.136"/>
    </reaction>
</comment>
<comment type="function">
    <text evidence="6">Catalyzes the dehydration of the S-form of NAD(P)HX at the expense of ADP, which is converted to AMP. Together with NAD(P)HX epimerase, which catalyzes the epimerization of the S- and R-forms, the enzyme allows the repair of both epimers of NAD(P)HX, a damaged form of NAD(P)H that is a result of enzymatic or heat-dependent hydration.</text>
</comment>
<dbReference type="SUPFAM" id="SSF53613">
    <property type="entry name" value="Ribokinase-like"/>
    <property type="match status" value="1"/>
</dbReference>
<feature type="binding site" evidence="6">
    <location>
        <position position="155"/>
    </location>
    <ligand>
        <name>(6S)-NADPHX</name>
        <dbReference type="ChEBI" id="CHEBI:64076"/>
    </ligand>
</feature>
<dbReference type="InterPro" id="IPR017953">
    <property type="entry name" value="Carbohydrate_kinase_pred_CS"/>
</dbReference>
<reference evidence="9 10" key="1">
    <citation type="submission" date="2020-07" db="EMBL/GenBank/DDBJ databases">
        <title>Huge and variable diversity of episymbiotic CPR bacteria and DPANN archaea in groundwater ecosystems.</title>
        <authorList>
            <person name="He C.Y."/>
            <person name="Keren R."/>
            <person name="Whittaker M."/>
            <person name="Farag I.F."/>
            <person name="Doudna J."/>
            <person name="Cate J.H.D."/>
            <person name="Banfield J.F."/>
        </authorList>
    </citation>
    <scope>NUCLEOTIDE SEQUENCE [LARGE SCALE GENOMIC DNA]</scope>
    <source>
        <strain evidence="9">NC_groundwater_70_Ag_B-0.1um_54_66</strain>
    </source>
</reference>
<feature type="binding site" evidence="6">
    <location>
        <position position="39"/>
    </location>
    <ligand>
        <name>(6S)-NADPHX</name>
        <dbReference type="ChEBI" id="CHEBI:64076"/>
    </ligand>
</feature>
<comment type="similarity">
    <text evidence="6">Belongs to the NnrD/CARKD family.</text>
</comment>
<keyword evidence="1 6" id="KW-0547">Nucleotide-binding</keyword>
<keyword evidence="5 6" id="KW-0456">Lyase</keyword>
<dbReference type="Gene3D" id="3.40.1190.20">
    <property type="match status" value="1"/>
</dbReference>
<dbReference type="InterPro" id="IPR000631">
    <property type="entry name" value="CARKD"/>
</dbReference>
<dbReference type="HAMAP" id="MF_01965">
    <property type="entry name" value="NADHX_dehydratase"/>
    <property type="match status" value="1"/>
</dbReference>
<feature type="domain" description="YjeF C-terminal" evidence="8">
    <location>
        <begin position="5"/>
        <end position="272"/>
    </location>
</feature>
<keyword evidence="2 6" id="KW-0067">ATP-binding</keyword>
<dbReference type="PROSITE" id="PS51383">
    <property type="entry name" value="YJEF_C_3"/>
    <property type="match status" value="1"/>
</dbReference>
<dbReference type="InterPro" id="IPR029056">
    <property type="entry name" value="Ribokinase-like"/>
</dbReference>
<dbReference type="CDD" id="cd01171">
    <property type="entry name" value="YXKO-related"/>
    <property type="match status" value="1"/>
</dbReference>
<dbReference type="EC" id="4.2.1.136" evidence="6"/>
<feature type="binding site" evidence="6">
    <location>
        <position position="102"/>
    </location>
    <ligand>
        <name>(6S)-NADPHX</name>
        <dbReference type="ChEBI" id="CHEBI:64076"/>
    </ligand>
</feature>
<dbReference type="NCBIfam" id="TIGR00196">
    <property type="entry name" value="yjeF_cterm"/>
    <property type="match status" value="1"/>
</dbReference>
<evidence type="ECO:0000259" key="8">
    <source>
        <dbReference type="PROSITE" id="PS51383"/>
    </source>
</evidence>
<organism evidence="9 10">
    <name type="scientific">Micavibrio aeruginosavorus</name>
    <dbReference type="NCBI Taxonomy" id="349221"/>
    <lineage>
        <taxon>Bacteria</taxon>
        <taxon>Pseudomonadati</taxon>
        <taxon>Bdellovibrionota</taxon>
        <taxon>Bdellovibrionia</taxon>
        <taxon>Bdellovibrionales</taxon>
        <taxon>Pseudobdellovibrionaceae</taxon>
        <taxon>Micavibrio</taxon>
    </lineage>
</organism>
<gene>
    <name evidence="6" type="primary">nnrD</name>
    <name evidence="9" type="ORF">HYS17_06905</name>
</gene>
<evidence type="ECO:0000256" key="3">
    <source>
        <dbReference type="ARBA" id="ARBA00022857"/>
    </source>
</evidence>
<comment type="catalytic activity">
    <reaction evidence="6">
        <text>(6S)-NADPHX + ADP = AMP + phosphate + NADPH + H(+)</text>
        <dbReference type="Rhea" id="RHEA:32235"/>
        <dbReference type="ChEBI" id="CHEBI:15378"/>
        <dbReference type="ChEBI" id="CHEBI:43474"/>
        <dbReference type="ChEBI" id="CHEBI:57783"/>
        <dbReference type="ChEBI" id="CHEBI:64076"/>
        <dbReference type="ChEBI" id="CHEBI:456215"/>
        <dbReference type="ChEBI" id="CHEBI:456216"/>
        <dbReference type="EC" id="4.2.1.136"/>
    </reaction>
</comment>
<dbReference type="PANTHER" id="PTHR12592:SF0">
    <property type="entry name" value="ATP-DEPENDENT (S)-NAD(P)H-HYDRATE DEHYDRATASE"/>
    <property type="match status" value="1"/>
</dbReference>
<feature type="binding site" evidence="6">
    <location>
        <position position="218"/>
    </location>
    <ligand>
        <name>(6S)-NADPHX</name>
        <dbReference type="ChEBI" id="CHEBI:64076"/>
    </ligand>
</feature>
<comment type="cofactor">
    <cofactor evidence="6">
        <name>Mg(2+)</name>
        <dbReference type="ChEBI" id="CHEBI:18420"/>
    </cofactor>
</comment>
<protein>
    <recommendedName>
        <fullName evidence="6">ADP-dependent (S)-NAD(P)H-hydrate dehydratase</fullName>
        <ecNumber evidence="6">4.2.1.136</ecNumber>
    </recommendedName>
    <alternativeName>
        <fullName evidence="6">ADP-dependent NAD(P)HX dehydratase</fullName>
    </alternativeName>
</protein>
<proteinExistence type="inferred from homology"/>
<evidence type="ECO:0000256" key="1">
    <source>
        <dbReference type="ARBA" id="ARBA00022741"/>
    </source>
</evidence>
<keyword evidence="4 6" id="KW-0520">NAD</keyword>
<dbReference type="Proteomes" id="UP000595362">
    <property type="component" value="Chromosome"/>
</dbReference>
<sequence length="273" mass="28999">MQKNDPDLWQGELPRPAQDGHKYDRGHLIVLGGVDMTGAARLTSEAAMRIGCGVCTIVSAPECKDIYLKGAPHVLFEPYEQLRKFPLHLKDSRRTAFVMGPGAGQHEDEALRQAVLGAVATRKPAVLDADALNVFADYPERLFSALNEHCVLTPHEGEFARLFPDLDGSREKRAAAAARQSGAVVLLKGAQTVIATPQGDLVVNDHASPWLATAGAGDVLAGMVGGLMAQGMDVPMAAAAAVWMHGEAALRYGPGLTAPDIIQELRGVLADLL</sequence>
<evidence type="ECO:0000256" key="4">
    <source>
        <dbReference type="ARBA" id="ARBA00023027"/>
    </source>
</evidence>
<comment type="subunit">
    <text evidence="6">Homotetramer.</text>
</comment>
<dbReference type="Pfam" id="PF01256">
    <property type="entry name" value="Carb_kinase"/>
    <property type="match status" value="1"/>
</dbReference>
<dbReference type="GO" id="GO:0052855">
    <property type="term" value="F:ADP-dependent NAD(P)H-hydrate dehydratase activity"/>
    <property type="evidence" value="ECO:0007669"/>
    <property type="project" value="UniProtKB-UniRule"/>
</dbReference>
<keyword evidence="3 6" id="KW-0521">NADP</keyword>
<evidence type="ECO:0000256" key="7">
    <source>
        <dbReference type="SAM" id="MobiDB-lite"/>
    </source>
</evidence>
<dbReference type="GO" id="GO:0005524">
    <property type="term" value="F:ATP binding"/>
    <property type="evidence" value="ECO:0007669"/>
    <property type="project" value="UniProtKB-KW"/>
</dbReference>
<evidence type="ECO:0000256" key="2">
    <source>
        <dbReference type="ARBA" id="ARBA00022840"/>
    </source>
</evidence>
<evidence type="ECO:0000256" key="6">
    <source>
        <dbReference type="HAMAP-Rule" id="MF_01965"/>
    </source>
</evidence>
<evidence type="ECO:0000256" key="5">
    <source>
        <dbReference type="ARBA" id="ARBA00023239"/>
    </source>
</evidence>
<dbReference type="PROSITE" id="PS01050">
    <property type="entry name" value="YJEF_C_2"/>
    <property type="match status" value="1"/>
</dbReference>
<name>A0A7T5UGT2_9BACT</name>
<dbReference type="GO" id="GO:0046496">
    <property type="term" value="P:nicotinamide nucleotide metabolic process"/>
    <property type="evidence" value="ECO:0007669"/>
    <property type="project" value="UniProtKB-UniRule"/>
</dbReference>
<evidence type="ECO:0000313" key="10">
    <source>
        <dbReference type="Proteomes" id="UP000595362"/>
    </source>
</evidence>
<dbReference type="GO" id="GO:0052856">
    <property type="term" value="F:NAD(P)HX epimerase activity"/>
    <property type="evidence" value="ECO:0007669"/>
    <property type="project" value="TreeGrafter"/>
</dbReference>
<feature type="binding site" evidence="6">
    <location>
        <begin position="188"/>
        <end position="192"/>
    </location>
    <ligand>
        <name>AMP</name>
        <dbReference type="ChEBI" id="CHEBI:456215"/>
    </ligand>
</feature>
<accession>A0A7T5UGT2</accession>
<feature type="region of interest" description="Disordered" evidence="7">
    <location>
        <begin position="1"/>
        <end position="20"/>
    </location>
</feature>
<dbReference type="GO" id="GO:0110051">
    <property type="term" value="P:metabolite repair"/>
    <property type="evidence" value="ECO:0007669"/>
    <property type="project" value="TreeGrafter"/>
</dbReference>
<dbReference type="EMBL" id="CP066681">
    <property type="protein sequence ID" value="QQG35286.1"/>
    <property type="molecule type" value="Genomic_DNA"/>
</dbReference>
<dbReference type="AlphaFoldDB" id="A0A7T5UGT2"/>